<feature type="transmembrane region" description="Helical" evidence="1">
    <location>
        <begin position="107"/>
        <end position="130"/>
    </location>
</feature>
<evidence type="ECO:0008006" key="3">
    <source>
        <dbReference type="Google" id="ProtNLM"/>
    </source>
</evidence>
<proteinExistence type="predicted"/>
<sequence length="164" mass="18941">MAYTLKQVKFKFFEILPILLLFFISLNGSSIINIKFFSVNIHYILVYYWVLRQPQSLGYGFIFLSGIISDVVLGFPIGINALSLLFVAGVAAYVRVVTVRITLVNDWISFIPALLFANFVYFTSLYFSNYSVEYIYLLKNSIFTFIFYPILWGLFSLILNLIKS</sequence>
<evidence type="ECO:0000256" key="1">
    <source>
        <dbReference type="SAM" id="Phobius"/>
    </source>
</evidence>
<dbReference type="EMBL" id="UINC01121797">
    <property type="protein sequence ID" value="SVC97210.1"/>
    <property type="molecule type" value="Genomic_DNA"/>
</dbReference>
<name>A0A382RIF6_9ZZZZ</name>
<keyword evidence="1" id="KW-1133">Transmembrane helix</keyword>
<feature type="transmembrane region" description="Helical" evidence="1">
    <location>
        <begin position="12"/>
        <end position="37"/>
    </location>
</feature>
<accession>A0A382RIF6</accession>
<keyword evidence="1" id="KW-0812">Transmembrane</keyword>
<feature type="transmembrane region" description="Helical" evidence="1">
    <location>
        <begin position="82"/>
        <end position="101"/>
    </location>
</feature>
<gene>
    <name evidence="2" type="ORF">METZ01_LOCUS350064</name>
</gene>
<feature type="transmembrane region" description="Helical" evidence="1">
    <location>
        <begin position="142"/>
        <end position="162"/>
    </location>
</feature>
<organism evidence="2">
    <name type="scientific">marine metagenome</name>
    <dbReference type="NCBI Taxonomy" id="408172"/>
    <lineage>
        <taxon>unclassified sequences</taxon>
        <taxon>metagenomes</taxon>
        <taxon>ecological metagenomes</taxon>
    </lineage>
</organism>
<reference evidence="2" key="1">
    <citation type="submission" date="2018-05" db="EMBL/GenBank/DDBJ databases">
        <authorList>
            <person name="Lanie J.A."/>
            <person name="Ng W.-L."/>
            <person name="Kazmierczak K.M."/>
            <person name="Andrzejewski T.M."/>
            <person name="Davidsen T.M."/>
            <person name="Wayne K.J."/>
            <person name="Tettelin H."/>
            <person name="Glass J.I."/>
            <person name="Rusch D."/>
            <person name="Podicherti R."/>
            <person name="Tsui H.-C.T."/>
            <person name="Winkler M.E."/>
        </authorList>
    </citation>
    <scope>NUCLEOTIDE SEQUENCE</scope>
</reference>
<keyword evidence="1" id="KW-0472">Membrane</keyword>
<dbReference type="AlphaFoldDB" id="A0A382RIF6"/>
<protein>
    <recommendedName>
        <fullName evidence="3">Rod shape-determining protein MreD</fullName>
    </recommendedName>
</protein>
<evidence type="ECO:0000313" key="2">
    <source>
        <dbReference type="EMBL" id="SVC97210.1"/>
    </source>
</evidence>